<keyword evidence="3" id="KW-1185">Reference proteome</keyword>
<proteinExistence type="predicted"/>
<protein>
    <recommendedName>
        <fullName evidence="4">Extracellular membrane protein CFEM domain-containing protein</fullName>
    </recommendedName>
</protein>
<gene>
    <name evidence="2" type="ORF">GTA08_BOTSDO03204</name>
</gene>
<dbReference type="AlphaFoldDB" id="A0A8H4IY34"/>
<organism evidence="2 3">
    <name type="scientific">Botryosphaeria dothidea</name>
    <dbReference type="NCBI Taxonomy" id="55169"/>
    <lineage>
        <taxon>Eukaryota</taxon>
        <taxon>Fungi</taxon>
        <taxon>Dikarya</taxon>
        <taxon>Ascomycota</taxon>
        <taxon>Pezizomycotina</taxon>
        <taxon>Dothideomycetes</taxon>
        <taxon>Dothideomycetes incertae sedis</taxon>
        <taxon>Botryosphaeriales</taxon>
        <taxon>Botryosphaeriaceae</taxon>
        <taxon>Botryosphaeria</taxon>
    </lineage>
</organism>
<accession>A0A8H4IY34</accession>
<dbReference type="Proteomes" id="UP000572817">
    <property type="component" value="Unassembled WGS sequence"/>
</dbReference>
<evidence type="ECO:0000256" key="1">
    <source>
        <dbReference type="SAM" id="SignalP"/>
    </source>
</evidence>
<sequence>MKFTAVALLLATVVPALALPKPPVVRPHYPAYIPCRSLQTDPEMPDIRALEICEVCYHKAKIACSDDDVCIATHVSRWTKEAEAYAEEQCAKNGADDSVHPYYCVLQQVRMWATHNECQV</sequence>
<evidence type="ECO:0008006" key="4">
    <source>
        <dbReference type="Google" id="ProtNLM"/>
    </source>
</evidence>
<feature type="chain" id="PRO_5034558604" description="Extracellular membrane protein CFEM domain-containing protein" evidence="1">
    <location>
        <begin position="19"/>
        <end position="120"/>
    </location>
</feature>
<comment type="caution">
    <text evidence="2">The sequence shown here is derived from an EMBL/GenBank/DDBJ whole genome shotgun (WGS) entry which is preliminary data.</text>
</comment>
<reference evidence="2" key="1">
    <citation type="submission" date="2020-04" db="EMBL/GenBank/DDBJ databases">
        <title>Genome Assembly and Annotation of Botryosphaeria dothidea sdau 11-99, a Latent Pathogen of Apple Fruit Ring Rot in China.</title>
        <authorList>
            <person name="Yu C."/>
            <person name="Diao Y."/>
            <person name="Lu Q."/>
            <person name="Zhao J."/>
            <person name="Cui S."/>
            <person name="Peng C."/>
            <person name="He B."/>
            <person name="Liu H."/>
        </authorList>
    </citation>
    <scope>NUCLEOTIDE SEQUENCE [LARGE SCALE GENOMIC DNA]</scope>
    <source>
        <strain evidence="2">Sdau11-99</strain>
    </source>
</reference>
<keyword evidence="1" id="KW-0732">Signal</keyword>
<name>A0A8H4IY34_9PEZI</name>
<feature type="signal peptide" evidence="1">
    <location>
        <begin position="1"/>
        <end position="18"/>
    </location>
</feature>
<evidence type="ECO:0000313" key="3">
    <source>
        <dbReference type="Proteomes" id="UP000572817"/>
    </source>
</evidence>
<evidence type="ECO:0000313" key="2">
    <source>
        <dbReference type="EMBL" id="KAF4309666.1"/>
    </source>
</evidence>
<dbReference type="EMBL" id="WWBZ02000016">
    <property type="protein sequence ID" value="KAF4309666.1"/>
    <property type="molecule type" value="Genomic_DNA"/>
</dbReference>